<evidence type="ECO:0000313" key="1">
    <source>
        <dbReference type="EMBL" id="KRO15918.1"/>
    </source>
</evidence>
<comment type="caution">
    <text evidence="1">The sequence shown here is derived from an EMBL/GenBank/DDBJ whole genome shotgun (WGS) entry which is preliminary data.</text>
</comment>
<reference evidence="1 2" key="1">
    <citation type="journal article" date="2015" name="Genome Announc.">
        <title>Expanding the biotechnology potential of lactobacilli through comparative genomics of 213 strains and associated genera.</title>
        <authorList>
            <person name="Sun Z."/>
            <person name="Harris H.M."/>
            <person name="McCann A."/>
            <person name="Guo C."/>
            <person name="Argimon S."/>
            <person name="Zhang W."/>
            <person name="Yang X."/>
            <person name="Jeffery I.B."/>
            <person name="Cooney J.C."/>
            <person name="Kagawa T.F."/>
            <person name="Liu W."/>
            <person name="Song Y."/>
            <person name="Salvetti E."/>
            <person name="Wrobel A."/>
            <person name="Rasinkangas P."/>
            <person name="Parkhill J."/>
            <person name="Rea M.C."/>
            <person name="O'Sullivan O."/>
            <person name="Ritari J."/>
            <person name="Douillard F.P."/>
            <person name="Paul Ross R."/>
            <person name="Yang R."/>
            <person name="Briner A.E."/>
            <person name="Felis G.E."/>
            <person name="de Vos W.M."/>
            <person name="Barrangou R."/>
            <person name="Klaenhammer T.R."/>
            <person name="Caufield P.W."/>
            <person name="Cui Y."/>
            <person name="Zhang H."/>
            <person name="O'Toole P.W."/>
        </authorList>
    </citation>
    <scope>NUCLEOTIDE SEQUENCE [LARGE SCALE GENOMIC DNA]</scope>
    <source>
        <strain evidence="1 2">DSM 24301</strain>
    </source>
</reference>
<protein>
    <recommendedName>
        <fullName evidence="3">DNA-directed RNA polymerase beta subunit</fullName>
    </recommendedName>
</protein>
<dbReference type="EMBL" id="JQCE01000058">
    <property type="protein sequence ID" value="KRO15918.1"/>
    <property type="molecule type" value="Genomic_DNA"/>
</dbReference>
<gene>
    <name evidence="1" type="ORF">IV56_GL002109</name>
</gene>
<dbReference type="PATRIC" id="fig|1293598.4.peg.2203"/>
<proteinExistence type="predicted"/>
<keyword evidence="2" id="KW-1185">Reference proteome</keyword>
<organism evidence="1 2">
    <name type="scientific">Lacticaseibacillus saniviri JCM 17471 = DSM 24301</name>
    <dbReference type="NCBI Taxonomy" id="1293598"/>
    <lineage>
        <taxon>Bacteria</taxon>
        <taxon>Bacillati</taxon>
        <taxon>Bacillota</taxon>
        <taxon>Bacilli</taxon>
        <taxon>Lactobacillales</taxon>
        <taxon>Lactobacillaceae</taxon>
        <taxon>Lacticaseibacillus</taxon>
    </lineage>
</organism>
<accession>A0A0R2MQM9</accession>
<evidence type="ECO:0008006" key="3">
    <source>
        <dbReference type="Google" id="ProtNLM"/>
    </source>
</evidence>
<name>A0A0R2MQM9_9LACO</name>
<evidence type="ECO:0000313" key="2">
    <source>
        <dbReference type="Proteomes" id="UP000050969"/>
    </source>
</evidence>
<dbReference type="STRING" id="1293598.IV56_GL002109"/>
<dbReference type="Proteomes" id="UP000050969">
    <property type="component" value="Unassembled WGS sequence"/>
</dbReference>
<dbReference type="AlphaFoldDB" id="A0A0R2MQM9"/>
<sequence length="131" mass="15170">MAHIKPVDDPEATAANFFKNDYQDRGMVKWQGYFLSDHTSALKTEAKEDEQMWHQQIPDPMMPTRIKELLEQAQTKSQTVIIYTNVTDLNQRFQIPIIGRIQGWENQMLYLGDANFVAIKDIRAVIIDSVD</sequence>
<dbReference type="RefSeq" id="WP_056993214.1">
    <property type="nucleotide sequence ID" value="NZ_JQCE01000058.1"/>
</dbReference>